<reference evidence="1 2" key="1">
    <citation type="submission" date="2015-01" db="EMBL/GenBank/DDBJ databases">
        <title>The Genome Sequence of Cladophialophora immunda CBS83496.</title>
        <authorList>
            <consortium name="The Broad Institute Genomics Platform"/>
            <person name="Cuomo C."/>
            <person name="de Hoog S."/>
            <person name="Gorbushina A."/>
            <person name="Stielow B."/>
            <person name="Teixiera M."/>
            <person name="Abouelleil A."/>
            <person name="Chapman S.B."/>
            <person name="Priest M."/>
            <person name="Young S.K."/>
            <person name="Wortman J."/>
            <person name="Nusbaum C."/>
            <person name="Birren B."/>
        </authorList>
    </citation>
    <scope>NUCLEOTIDE SEQUENCE [LARGE SCALE GENOMIC DNA]</scope>
    <source>
        <strain evidence="1 2">CBS 83496</strain>
    </source>
</reference>
<dbReference type="Proteomes" id="UP000054466">
    <property type="component" value="Unassembled WGS sequence"/>
</dbReference>
<name>A0A0D2CLU7_9EURO</name>
<gene>
    <name evidence="1" type="ORF">PV07_03763</name>
</gene>
<accession>A0A0D2CLU7</accession>
<dbReference type="VEuPathDB" id="FungiDB:PV07_03763"/>
<evidence type="ECO:0000313" key="2">
    <source>
        <dbReference type="Proteomes" id="UP000054466"/>
    </source>
</evidence>
<keyword evidence="2" id="KW-1185">Reference proteome</keyword>
<sequence>MEIWYQQVSFLAHVIFSCSGSFEYLDYAQKSKGLFVISQEQRLRNLDGASVKQDVATWMQSQEDLDAWRRIESIKRTAFAASSRIVGSSYIGRLEQRARQTRYNYIAPGVKAGTEQDADLDPNPPSLDTWVEILYRDGTAPGTLGGFSRLLVMLAISQDIREYIRAAEKFRCLQNKEHPHSRSEWTDLLSKCYERLIRTPCSEKTWPLHQELISQSYHCTMISLHVTVTDLYTFVGYKANYQEADVTRHRLSTWMLEQPQSIQVALLHAIQIFVQMRTKSPKSPHASLVLCLAVLTIWVYVELKIGPRGMELGRCLECRRDLLGSLDHCCLKATIGHEISGFELDLIEGAVPVDRLVREGCDLLNTKPAWQLSHAVASTITYCYQSITRSRRAACNPP</sequence>
<dbReference type="GeneID" id="27342957"/>
<dbReference type="EMBL" id="KN847041">
    <property type="protein sequence ID" value="KIW32203.1"/>
    <property type="molecule type" value="Genomic_DNA"/>
</dbReference>
<evidence type="ECO:0008006" key="3">
    <source>
        <dbReference type="Google" id="ProtNLM"/>
    </source>
</evidence>
<organism evidence="1 2">
    <name type="scientific">Cladophialophora immunda</name>
    <dbReference type="NCBI Taxonomy" id="569365"/>
    <lineage>
        <taxon>Eukaryota</taxon>
        <taxon>Fungi</taxon>
        <taxon>Dikarya</taxon>
        <taxon>Ascomycota</taxon>
        <taxon>Pezizomycotina</taxon>
        <taxon>Eurotiomycetes</taxon>
        <taxon>Chaetothyriomycetidae</taxon>
        <taxon>Chaetothyriales</taxon>
        <taxon>Herpotrichiellaceae</taxon>
        <taxon>Cladophialophora</taxon>
    </lineage>
</organism>
<dbReference type="RefSeq" id="XP_016252419.1">
    <property type="nucleotide sequence ID" value="XM_016390517.1"/>
</dbReference>
<dbReference type="AlphaFoldDB" id="A0A0D2CLU7"/>
<proteinExistence type="predicted"/>
<protein>
    <recommendedName>
        <fullName evidence="3">Transcription factor domain-containing protein</fullName>
    </recommendedName>
</protein>
<evidence type="ECO:0000313" key="1">
    <source>
        <dbReference type="EMBL" id="KIW32203.1"/>
    </source>
</evidence>
<dbReference type="HOGENOM" id="CLU_036099_0_0_1"/>